<organism evidence="1 3">
    <name type="scientific">Sphingosinicella microcystinivorans</name>
    <dbReference type="NCBI Taxonomy" id="335406"/>
    <lineage>
        <taxon>Bacteria</taxon>
        <taxon>Pseudomonadati</taxon>
        <taxon>Pseudomonadota</taxon>
        <taxon>Alphaproteobacteria</taxon>
        <taxon>Sphingomonadales</taxon>
        <taxon>Sphingosinicellaceae</taxon>
        <taxon>Sphingosinicella</taxon>
    </lineage>
</organism>
<dbReference type="Pfam" id="PF11390">
    <property type="entry name" value="FdsD"/>
    <property type="match status" value="1"/>
</dbReference>
<dbReference type="Proteomes" id="UP000275727">
    <property type="component" value="Chromosome"/>
</dbReference>
<evidence type="ECO:0000313" key="2">
    <source>
        <dbReference type="EMBL" id="RKS88947.1"/>
    </source>
</evidence>
<dbReference type="EMBL" id="RBWX01000008">
    <property type="protein sequence ID" value="RKS88947.1"/>
    <property type="molecule type" value="Genomic_DNA"/>
</dbReference>
<dbReference type="KEGG" id="smic:SmB9_03600"/>
<protein>
    <submittedName>
        <fullName evidence="2">Formate dehydrogenase delta subunit</fullName>
    </submittedName>
    <submittedName>
        <fullName evidence="1">NAD-dependent formate dehydrogenase</fullName>
    </submittedName>
</protein>
<dbReference type="AlphaFoldDB" id="A0AAD1D3E1"/>
<proteinExistence type="predicted"/>
<reference evidence="2 4" key="2">
    <citation type="submission" date="2018-10" db="EMBL/GenBank/DDBJ databases">
        <title>Genomic Encyclopedia of Type Strains, Phase IV (KMG-IV): sequencing the most valuable type-strain genomes for metagenomic binning, comparative biology and taxonomic classification.</title>
        <authorList>
            <person name="Goeker M."/>
        </authorList>
    </citation>
    <scope>NUCLEOTIDE SEQUENCE [LARGE SCALE GENOMIC DNA]</scope>
    <source>
        <strain evidence="2 4">DSM 19791</strain>
    </source>
</reference>
<dbReference type="EMBL" id="AP018711">
    <property type="protein sequence ID" value="BBE32702.1"/>
    <property type="molecule type" value="Genomic_DNA"/>
</dbReference>
<dbReference type="RefSeq" id="WP_121050907.1">
    <property type="nucleotide sequence ID" value="NZ_AP018711.1"/>
</dbReference>
<evidence type="ECO:0000313" key="3">
    <source>
        <dbReference type="Proteomes" id="UP000275727"/>
    </source>
</evidence>
<evidence type="ECO:0000313" key="1">
    <source>
        <dbReference type="EMBL" id="BBE32702.1"/>
    </source>
</evidence>
<name>A0AAD1D3E1_SPHMI</name>
<reference evidence="1 3" key="1">
    <citation type="submission" date="2018-06" db="EMBL/GenBank/DDBJ databases">
        <title>Complete Genome Sequence of the Microcystin-Degrading Bacterium Sphingosinicella microcystinivorans Strain B-9.</title>
        <authorList>
            <person name="Jin H."/>
            <person name="Nishizawa T."/>
            <person name="Guo Y."/>
            <person name="Nishizawa A."/>
            <person name="Park H."/>
            <person name="Kato H."/>
            <person name="Tsuji K."/>
            <person name="Harada K."/>
        </authorList>
    </citation>
    <scope>NUCLEOTIDE SEQUENCE [LARGE SCALE GENOMIC DNA]</scope>
    <source>
        <strain evidence="1 3">B9</strain>
    </source>
</reference>
<dbReference type="Proteomes" id="UP000276029">
    <property type="component" value="Unassembled WGS sequence"/>
</dbReference>
<sequence length="74" mass="8080">MSPAEKLVYMANQIARNLETAGRDHAARQTAEHIIAFWDPRMKQMILNHLDAGGTGLSEIAHAAIAEVRANVDA</sequence>
<gene>
    <name evidence="2" type="ORF">DFR51_2160</name>
    <name evidence="1" type="ORF">SmB9_03600</name>
</gene>
<dbReference type="InterPro" id="IPR021074">
    <property type="entry name" value="Formate_DH_dsu"/>
</dbReference>
<accession>A0AAD1D3E1</accession>
<evidence type="ECO:0000313" key="4">
    <source>
        <dbReference type="Proteomes" id="UP000276029"/>
    </source>
</evidence>
<keyword evidence="4" id="KW-1185">Reference proteome</keyword>